<keyword evidence="4" id="KW-1185">Reference proteome</keyword>
<dbReference type="OrthoDB" id="204604at2759"/>
<comment type="caution">
    <text evidence="3">The sequence shown here is derived from an EMBL/GenBank/DDBJ whole genome shotgun (WGS) entry which is preliminary data.</text>
</comment>
<feature type="compositionally biased region" description="Polar residues" evidence="1">
    <location>
        <begin position="45"/>
        <end position="61"/>
    </location>
</feature>
<protein>
    <recommendedName>
        <fullName evidence="2">PDZ domain-containing protein</fullName>
    </recommendedName>
</protein>
<organism evidence="3 4">
    <name type="scientific">Albugo candida</name>
    <dbReference type="NCBI Taxonomy" id="65357"/>
    <lineage>
        <taxon>Eukaryota</taxon>
        <taxon>Sar</taxon>
        <taxon>Stramenopiles</taxon>
        <taxon>Oomycota</taxon>
        <taxon>Peronosporomycetes</taxon>
        <taxon>Albuginales</taxon>
        <taxon>Albuginaceae</taxon>
        <taxon>Albugo</taxon>
    </lineage>
</organism>
<dbReference type="InterPro" id="IPR036034">
    <property type="entry name" value="PDZ_sf"/>
</dbReference>
<evidence type="ECO:0000256" key="1">
    <source>
        <dbReference type="SAM" id="MobiDB-lite"/>
    </source>
</evidence>
<dbReference type="InterPro" id="IPR001478">
    <property type="entry name" value="PDZ"/>
</dbReference>
<feature type="compositionally biased region" description="Basic and acidic residues" evidence="1">
    <location>
        <begin position="11"/>
        <end position="22"/>
    </location>
</feature>
<evidence type="ECO:0000313" key="3">
    <source>
        <dbReference type="EMBL" id="CCI49166.1"/>
    </source>
</evidence>
<feature type="compositionally biased region" description="Polar residues" evidence="1">
    <location>
        <begin position="23"/>
        <end position="36"/>
    </location>
</feature>
<name>A0A024GS27_9STRA</name>
<feature type="region of interest" description="Disordered" evidence="1">
    <location>
        <begin position="1"/>
        <end position="65"/>
    </location>
</feature>
<feature type="region of interest" description="Disordered" evidence="1">
    <location>
        <begin position="150"/>
        <end position="188"/>
    </location>
</feature>
<dbReference type="Gene3D" id="2.30.42.10">
    <property type="match status" value="1"/>
</dbReference>
<dbReference type="EMBL" id="CAIX01000279">
    <property type="protein sequence ID" value="CCI49166.1"/>
    <property type="molecule type" value="Genomic_DNA"/>
</dbReference>
<accession>A0A024GS27</accession>
<dbReference type="SUPFAM" id="SSF50156">
    <property type="entry name" value="PDZ domain-like"/>
    <property type="match status" value="1"/>
</dbReference>
<dbReference type="InParanoid" id="A0A024GS27"/>
<evidence type="ECO:0000259" key="2">
    <source>
        <dbReference type="SMART" id="SM00228"/>
    </source>
</evidence>
<feature type="compositionally biased region" description="Polar residues" evidence="1">
    <location>
        <begin position="152"/>
        <end position="172"/>
    </location>
</feature>
<dbReference type="SMART" id="SM00228">
    <property type="entry name" value="PDZ"/>
    <property type="match status" value="1"/>
</dbReference>
<dbReference type="AlphaFoldDB" id="A0A024GS27"/>
<feature type="compositionally biased region" description="Basic and acidic residues" evidence="1">
    <location>
        <begin position="177"/>
        <end position="188"/>
    </location>
</feature>
<dbReference type="Proteomes" id="UP000053237">
    <property type="component" value="Unassembled WGS sequence"/>
</dbReference>
<gene>
    <name evidence="3" type="ORF">BN9_104480</name>
</gene>
<reference evidence="3 4" key="1">
    <citation type="submission" date="2012-05" db="EMBL/GenBank/DDBJ databases">
        <title>Recombination and specialization in a pathogen metapopulation.</title>
        <authorList>
            <person name="Gardiner A."/>
            <person name="Kemen E."/>
            <person name="Schultz-Larsen T."/>
            <person name="MacLean D."/>
            <person name="Van Oosterhout C."/>
            <person name="Jones J.D.G."/>
        </authorList>
    </citation>
    <scope>NUCLEOTIDE SEQUENCE [LARGE SCALE GENOMIC DNA]</scope>
    <source>
        <strain evidence="3 4">Ac Nc2</strain>
    </source>
</reference>
<sequence>MNDPFASLDPMRSERADVEKRLTNPTFSTAPSTGNAALNPFGPSSPLSNPQLYPHANSSGAQPMGYPYQMQGGFVPVNNTHPYNQGPHVQEWNNKPTDPFGTQAASHDTCKNYLGSDSQAYGGMIRDPEPTRAPLKTCLSDIIVDFDPFSPRDSTPQFPFNTSQRNSQQQIASGGAHVDRSGMRQTQEEVRASLALNSEAFNPATSARISLREISQEGSQKDLGSRLENDDFMVVENAFPGQLFANLDDFAGGSGDWSQLSKQTNFEDTNAEDCIPEKCAQNEYDCTFETGYKLGVLMERVDVYGRDRTHHQEIAVVKLVVENGAADHLGVSVGSSVVAINRKNLEKESYATVLEMIRLAPRPMTVRFKRGTVNKDTTQGVTLTRISNGTFSVGNLTSGNATWDQKYFAFGGSRMDVLQLFISRAAYHECVISLYEKRPVHTQIQSFRLCQDHKISPIKSKIYKGYGNLHYFSLTVPSLRFIAAKFASEDYETIRNLWSNTYDAIERKKRHQ</sequence>
<evidence type="ECO:0000313" key="4">
    <source>
        <dbReference type="Proteomes" id="UP000053237"/>
    </source>
</evidence>
<feature type="domain" description="PDZ" evidence="2">
    <location>
        <begin position="292"/>
        <end position="372"/>
    </location>
</feature>
<proteinExistence type="predicted"/>